<organism evidence="6 7">
    <name type="scientific">Streptomyces cylindrosporus</name>
    <dbReference type="NCBI Taxonomy" id="2927583"/>
    <lineage>
        <taxon>Bacteria</taxon>
        <taxon>Bacillati</taxon>
        <taxon>Actinomycetota</taxon>
        <taxon>Actinomycetes</taxon>
        <taxon>Kitasatosporales</taxon>
        <taxon>Streptomycetaceae</taxon>
        <taxon>Streptomyces</taxon>
    </lineage>
</organism>
<evidence type="ECO:0000256" key="2">
    <source>
        <dbReference type="ARBA" id="ARBA00023015"/>
    </source>
</evidence>
<evidence type="ECO:0000313" key="6">
    <source>
        <dbReference type="EMBL" id="MCI3273414.1"/>
    </source>
</evidence>
<dbReference type="PANTHER" id="PTHR30419:SF31">
    <property type="entry name" value="BLR3139 PROTEIN"/>
    <property type="match status" value="1"/>
</dbReference>
<keyword evidence="4" id="KW-0804">Transcription</keyword>
<keyword evidence="3" id="KW-0238">DNA-binding</keyword>
<dbReference type="PRINTS" id="PR00039">
    <property type="entry name" value="HTHLYSR"/>
</dbReference>
<dbReference type="SUPFAM" id="SSF53850">
    <property type="entry name" value="Periplasmic binding protein-like II"/>
    <property type="match status" value="1"/>
</dbReference>
<dbReference type="RefSeq" id="WP_242766668.1">
    <property type="nucleotide sequence ID" value="NZ_JALDAY010000006.1"/>
</dbReference>
<dbReference type="InterPro" id="IPR005119">
    <property type="entry name" value="LysR_subst-bd"/>
</dbReference>
<keyword evidence="7" id="KW-1185">Reference proteome</keyword>
<sequence length="317" mass="34732">MDIRQIEFFVAVAEELNFTRAAELTHVTQSGLSSSIRSLERELRHQLFDRSPRSVALTPAGHAFLPRARRILADSRAALRELTSQQDATGALSLGAEQCLGDVIDLPDVLAAFRTRHPGVTIQFEQQGSLAVLDRVRHGKLDAGLIAELGSTPPRDREITSFEIARDGFELLLSPEHPLASTAISWPAFEAHPFVDLPDDWTARQIIDAAFRRRRLLRRSAVTAEDVHMLLDLVRRGLGPALVPASYAAKPQAEGLIRRPVPDSDLTWLVHFVARADASPTVQPFADMLIAAETVDEARTALGGNAAREAGRNVEIG</sequence>
<dbReference type="Gene3D" id="1.10.10.10">
    <property type="entry name" value="Winged helix-like DNA-binding domain superfamily/Winged helix DNA-binding domain"/>
    <property type="match status" value="1"/>
</dbReference>
<protein>
    <submittedName>
        <fullName evidence="6">LysR family transcriptional regulator</fullName>
    </submittedName>
</protein>
<dbReference type="Pfam" id="PF00126">
    <property type="entry name" value="HTH_1"/>
    <property type="match status" value="1"/>
</dbReference>
<dbReference type="InterPro" id="IPR050950">
    <property type="entry name" value="HTH-type_LysR_regulators"/>
</dbReference>
<evidence type="ECO:0000256" key="3">
    <source>
        <dbReference type="ARBA" id="ARBA00023125"/>
    </source>
</evidence>
<name>A0ABS9Y856_9ACTN</name>
<evidence type="ECO:0000256" key="1">
    <source>
        <dbReference type="ARBA" id="ARBA00009437"/>
    </source>
</evidence>
<evidence type="ECO:0000259" key="5">
    <source>
        <dbReference type="PROSITE" id="PS50931"/>
    </source>
</evidence>
<dbReference type="Gene3D" id="3.40.190.290">
    <property type="match status" value="1"/>
</dbReference>
<dbReference type="PANTHER" id="PTHR30419">
    <property type="entry name" value="HTH-TYPE TRANSCRIPTIONAL REGULATOR YBHD"/>
    <property type="match status" value="1"/>
</dbReference>
<reference evidence="6" key="1">
    <citation type="submission" date="2022-03" db="EMBL/GenBank/DDBJ databases">
        <title>Streptomyces 7R015 and 7R016 isolated from Barleria lupulina in Thailand.</title>
        <authorList>
            <person name="Kanchanasin P."/>
            <person name="Phongsopitanun W."/>
            <person name="Tanasupawat S."/>
        </authorList>
    </citation>
    <scope>NUCLEOTIDE SEQUENCE</scope>
    <source>
        <strain evidence="6">7R015</strain>
    </source>
</reference>
<dbReference type="InterPro" id="IPR000847">
    <property type="entry name" value="LysR_HTH_N"/>
</dbReference>
<dbReference type="CDD" id="cd05466">
    <property type="entry name" value="PBP2_LTTR_substrate"/>
    <property type="match status" value="1"/>
</dbReference>
<accession>A0ABS9Y856</accession>
<dbReference type="EMBL" id="JALDAY010000006">
    <property type="protein sequence ID" value="MCI3273414.1"/>
    <property type="molecule type" value="Genomic_DNA"/>
</dbReference>
<dbReference type="Pfam" id="PF03466">
    <property type="entry name" value="LysR_substrate"/>
    <property type="match status" value="1"/>
</dbReference>
<dbReference type="Proteomes" id="UP001165269">
    <property type="component" value="Unassembled WGS sequence"/>
</dbReference>
<proteinExistence type="inferred from homology"/>
<keyword evidence="2" id="KW-0805">Transcription regulation</keyword>
<comment type="caution">
    <text evidence="6">The sequence shown here is derived from an EMBL/GenBank/DDBJ whole genome shotgun (WGS) entry which is preliminary data.</text>
</comment>
<dbReference type="InterPro" id="IPR036388">
    <property type="entry name" value="WH-like_DNA-bd_sf"/>
</dbReference>
<dbReference type="PROSITE" id="PS50931">
    <property type="entry name" value="HTH_LYSR"/>
    <property type="match status" value="1"/>
</dbReference>
<dbReference type="InterPro" id="IPR036390">
    <property type="entry name" value="WH_DNA-bd_sf"/>
</dbReference>
<dbReference type="SUPFAM" id="SSF46785">
    <property type="entry name" value="Winged helix' DNA-binding domain"/>
    <property type="match status" value="1"/>
</dbReference>
<evidence type="ECO:0000313" key="7">
    <source>
        <dbReference type="Proteomes" id="UP001165269"/>
    </source>
</evidence>
<gene>
    <name evidence="6" type="ORF">MQP27_20125</name>
</gene>
<comment type="similarity">
    <text evidence="1">Belongs to the LysR transcriptional regulatory family.</text>
</comment>
<evidence type="ECO:0000256" key="4">
    <source>
        <dbReference type="ARBA" id="ARBA00023163"/>
    </source>
</evidence>
<feature type="domain" description="HTH lysR-type" evidence="5">
    <location>
        <begin position="1"/>
        <end position="58"/>
    </location>
</feature>